<gene>
    <name evidence="4" type="ORF">DX927_00005</name>
</gene>
<dbReference type="InterPro" id="IPR011010">
    <property type="entry name" value="DNA_brk_join_enz"/>
</dbReference>
<evidence type="ECO:0000313" key="5">
    <source>
        <dbReference type="Proteomes" id="UP000324326"/>
    </source>
</evidence>
<dbReference type="GO" id="GO:0003677">
    <property type="term" value="F:DNA binding"/>
    <property type="evidence" value="ECO:0007669"/>
    <property type="project" value="InterPro"/>
</dbReference>
<comment type="caution">
    <text evidence="4">The sequence shown here is derived from an EMBL/GenBank/DDBJ whole genome shotgun (WGS) entry which is preliminary data.</text>
</comment>
<dbReference type="GO" id="GO:0015074">
    <property type="term" value="P:DNA integration"/>
    <property type="evidence" value="ECO:0007669"/>
    <property type="project" value="InterPro"/>
</dbReference>
<reference evidence="4 5" key="1">
    <citation type="submission" date="2018-08" db="EMBL/GenBank/DDBJ databases">
        <title>Bacillus phenotypic plasticity.</title>
        <authorList>
            <person name="Hurtado E."/>
        </authorList>
    </citation>
    <scope>NUCLEOTIDE SEQUENCE [LARGE SCALE GENOMIC DNA]</scope>
    <source>
        <strain evidence="4 5">427</strain>
    </source>
</reference>
<dbReference type="RefSeq" id="WP_148957895.1">
    <property type="nucleotide sequence ID" value="NZ_QSND01000001.1"/>
</dbReference>
<sequence>MELYNDAVKKKFIEQFKKEEQPQLISIFRRGAELEEFLKKDIYDFNSKEILEFLTLLNRATLSSIMSCWSHITKYIDWAIYQKITKGTTNLSRDLTIDDVKNCVDEGKKLYITADEFLEIMNTLVNPRDRAMMIMLYEGIQGFKCSEILNLKKKDVEKAMENDNILTVHDDKHGSRDIKVSGQCLKICLEAANEPIYQKKNGYSEANNKEVILADNDYVIRNRRTNSVKDEERTSFFVITNTMRYIFSPELFDYPYVNPTRINRSGVLYEGYKIYKDKGCLETEDYIGIINKRSERYNDIHKKVYKIKEYLNEDEIKKYYAKELGIKDSIRMR</sequence>
<proteinExistence type="predicted"/>
<name>A0A5M8RY51_9BACI</name>
<dbReference type="Proteomes" id="UP000324326">
    <property type="component" value="Unassembled WGS sequence"/>
</dbReference>
<evidence type="ECO:0000259" key="3">
    <source>
        <dbReference type="Pfam" id="PF22823"/>
    </source>
</evidence>
<dbReference type="SUPFAM" id="SSF56349">
    <property type="entry name" value="DNA breaking-rejoining enzymes"/>
    <property type="match status" value="1"/>
</dbReference>
<dbReference type="EMBL" id="QSND01000001">
    <property type="protein sequence ID" value="KAA6452651.1"/>
    <property type="molecule type" value="Genomic_DNA"/>
</dbReference>
<feature type="domain" description="MrpR C-terminal catalytic" evidence="3">
    <location>
        <begin position="111"/>
        <end position="326"/>
    </location>
</feature>
<organism evidence="4 5">
    <name type="scientific">Bacillus swezeyi</name>
    <dbReference type="NCBI Taxonomy" id="1925020"/>
    <lineage>
        <taxon>Bacteria</taxon>
        <taxon>Bacillati</taxon>
        <taxon>Bacillota</taxon>
        <taxon>Bacilli</taxon>
        <taxon>Bacillales</taxon>
        <taxon>Bacillaceae</taxon>
        <taxon>Bacillus</taxon>
    </lineage>
</organism>
<dbReference type="InterPro" id="IPR055008">
    <property type="entry name" value="MrpR_C_cat"/>
</dbReference>
<evidence type="ECO:0000259" key="2">
    <source>
        <dbReference type="Pfam" id="PF22822"/>
    </source>
</evidence>
<dbReference type="InterPro" id="IPR013762">
    <property type="entry name" value="Integrase-like_cat_sf"/>
</dbReference>
<dbReference type="Pfam" id="PF22822">
    <property type="entry name" value="MrpR_N_CB"/>
    <property type="match status" value="1"/>
</dbReference>
<evidence type="ECO:0000256" key="1">
    <source>
        <dbReference type="ARBA" id="ARBA00023172"/>
    </source>
</evidence>
<dbReference type="Gene3D" id="1.10.443.10">
    <property type="entry name" value="Intergrase catalytic core"/>
    <property type="match status" value="1"/>
</dbReference>
<accession>A0A5M8RY51</accession>
<dbReference type="InterPro" id="IPR055009">
    <property type="entry name" value="MrpR_N_CB"/>
</dbReference>
<protein>
    <submittedName>
        <fullName evidence="4">Site-specific integrase</fullName>
    </submittedName>
</protein>
<feature type="domain" description="MrpR N-terminal core-binding" evidence="2">
    <location>
        <begin position="3"/>
        <end position="80"/>
    </location>
</feature>
<evidence type="ECO:0000313" key="4">
    <source>
        <dbReference type="EMBL" id="KAA6452651.1"/>
    </source>
</evidence>
<dbReference type="AlphaFoldDB" id="A0A5M8RY51"/>
<dbReference type="GO" id="GO:0006310">
    <property type="term" value="P:DNA recombination"/>
    <property type="evidence" value="ECO:0007669"/>
    <property type="project" value="UniProtKB-KW"/>
</dbReference>
<dbReference type="Pfam" id="PF22823">
    <property type="entry name" value="MrpR_C_cat"/>
    <property type="match status" value="1"/>
</dbReference>
<keyword evidence="1" id="KW-0233">DNA recombination</keyword>